<dbReference type="InterPro" id="IPR001650">
    <property type="entry name" value="Helicase_C-like"/>
</dbReference>
<dbReference type="Pfam" id="PF00271">
    <property type="entry name" value="Helicase_C"/>
    <property type="match status" value="1"/>
</dbReference>
<feature type="region of interest" description="Disordered" evidence="11">
    <location>
        <begin position="680"/>
        <end position="881"/>
    </location>
</feature>
<dbReference type="SMART" id="SM00490">
    <property type="entry name" value="HELICc"/>
    <property type="match status" value="1"/>
</dbReference>
<feature type="compositionally biased region" description="Basic and acidic residues" evidence="11">
    <location>
        <begin position="582"/>
        <end position="592"/>
    </location>
</feature>
<keyword evidence="4" id="KW-0378">Hydrolase</keyword>
<evidence type="ECO:0000256" key="4">
    <source>
        <dbReference type="ARBA" id="ARBA00022801"/>
    </source>
</evidence>
<keyword evidence="3" id="KW-0547">Nucleotide-binding</keyword>
<dbReference type="Pfam" id="PF25399">
    <property type="entry name" value="DeaD_dimer"/>
    <property type="match status" value="1"/>
</dbReference>
<evidence type="ECO:0000259" key="13">
    <source>
        <dbReference type="PROSITE" id="PS51194"/>
    </source>
</evidence>
<dbReference type="PANTHER" id="PTHR47963">
    <property type="entry name" value="DEAD-BOX ATP-DEPENDENT RNA HELICASE 47, MITOCHONDRIAL"/>
    <property type="match status" value="1"/>
</dbReference>
<dbReference type="Proteomes" id="UP000595895">
    <property type="component" value="Chromosome"/>
</dbReference>
<evidence type="ECO:0000256" key="5">
    <source>
        <dbReference type="ARBA" id="ARBA00022806"/>
    </source>
</evidence>
<keyword evidence="6" id="KW-0067">ATP-binding</keyword>
<feature type="domain" description="Helicase C-terminal" evidence="13">
    <location>
        <begin position="349"/>
        <end position="494"/>
    </location>
</feature>
<dbReference type="GO" id="GO:0005829">
    <property type="term" value="C:cytosol"/>
    <property type="evidence" value="ECO:0007669"/>
    <property type="project" value="TreeGrafter"/>
</dbReference>
<dbReference type="KEGG" id="awe:JG540_04955"/>
<dbReference type="CDD" id="cd00268">
    <property type="entry name" value="DEADc"/>
    <property type="match status" value="1"/>
</dbReference>
<evidence type="ECO:0000256" key="10">
    <source>
        <dbReference type="PROSITE-ProRule" id="PRU00552"/>
    </source>
</evidence>
<keyword evidence="16" id="KW-1185">Reference proteome</keyword>
<dbReference type="AlphaFoldDB" id="A0A7T7S361"/>
<feature type="region of interest" description="Disordered" evidence="11">
    <location>
        <begin position="1"/>
        <end position="123"/>
    </location>
</feature>
<dbReference type="InterPro" id="IPR005580">
    <property type="entry name" value="DbpA/CsdA_RNA-bd_dom"/>
</dbReference>
<gene>
    <name evidence="15" type="ORF">JG540_04955</name>
</gene>
<comment type="catalytic activity">
    <reaction evidence="9">
        <text>ATP + H2O = ADP + phosphate + H(+)</text>
        <dbReference type="Rhea" id="RHEA:13065"/>
        <dbReference type="ChEBI" id="CHEBI:15377"/>
        <dbReference type="ChEBI" id="CHEBI:15378"/>
        <dbReference type="ChEBI" id="CHEBI:30616"/>
        <dbReference type="ChEBI" id="CHEBI:43474"/>
        <dbReference type="ChEBI" id="CHEBI:456216"/>
        <dbReference type="EC" id="3.6.4.13"/>
    </reaction>
</comment>
<dbReference type="Pfam" id="PF00270">
    <property type="entry name" value="DEAD"/>
    <property type="match status" value="1"/>
</dbReference>
<evidence type="ECO:0000256" key="3">
    <source>
        <dbReference type="ARBA" id="ARBA00022741"/>
    </source>
</evidence>
<feature type="compositionally biased region" description="Basic and acidic residues" evidence="11">
    <location>
        <begin position="714"/>
        <end position="751"/>
    </location>
</feature>
<dbReference type="InterPro" id="IPR027417">
    <property type="entry name" value="P-loop_NTPase"/>
</dbReference>
<dbReference type="InterPro" id="IPR050547">
    <property type="entry name" value="DEAD_box_RNA_helicases"/>
</dbReference>
<dbReference type="PROSITE" id="PS51195">
    <property type="entry name" value="Q_MOTIF"/>
    <property type="match status" value="1"/>
</dbReference>
<sequence length="881" mass="93620">MTNSAHASEQAGRQAAAHDGSPLSLDELFNAELGATPASPQDFSTPESADSPADPADLEHEDEADDVETNAPEMDPEDEDPAEEADDLDEDTDEEDVDGHAAFLDDGEEDSPEPTQPAEPTFADLGLPADLLRAVTDMGFTTPTPIQREAIPVLVSGRDVVGVAQTGTGKTAAFGLPLLDAVEARNGAVQALVLAPTRELALQSAEAITDMAQRSRGLDVVAVYGGAPYGPQIGALKAGAQVVVGTPGRVIDLIEKGALSLDEVCFFVLDEADEMLRMGFAEDVETIAASLPQERRTALFSATMPPAIQAVARQHLTDPVHVEVSRQASTVDTVHQTYAVVPFRHKIGAVSRVLAVTEAQAAIVFVRTKSTAEDVAIELAGRGIQAAAISGDVPQRERERLVERLRAGTLDVLVATDVAARGLDVDRIGLVVNFDVPREAEAYVHRIGRTGRAGRHGEAVTFLTPKEKGKLRQIERLTGTRLEEITLPSPADVSQHRARKLLERVTARLERGRLQMYTELVAAKAEELEVEVSQIAATLLALAVGDEGPRTREERKDEPRQRVRREETVDAEGTFVSASFEGGRERRERPEGKPGAARGGRRHEDGTGTTYRVEVGHRDRVLPGAIVGAIANEAGISGSEIGRIDILQSFSLVEVHTPLSQEQLDRLRHATFGGRELRIRVDQGPGHGGDNEDNAPSQFAGERAGRPRGQGGFRGERDGERGGFRGGRDGGRGNRGDRDFGGERGGRDGGRDFGGGRGGFRAGRDGERGGFRGGRDFGGARDGDRGGFRGERDGGRGFGGDREGGRGGFRAGRGGERGGFRGGRDGGGERGGFRGSRDGGRDFGGGRGGFRGGRDGGRGLRGDGKGFGRPGGNRQGRGDRW</sequence>
<dbReference type="InterPro" id="IPR000629">
    <property type="entry name" value="RNA-helicase_DEAD-box_CS"/>
</dbReference>
<feature type="compositionally biased region" description="Basic and acidic residues" evidence="11">
    <location>
        <begin position="547"/>
        <end position="568"/>
    </location>
</feature>
<feature type="compositionally biased region" description="Basic and acidic residues" evidence="11">
    <location>
        <begin position="852"/>
        <end position="866"/>
    </location>
</feature>
<evidence type="ECO:0000256" key="6">
    <source>
        <dbReference type="ARBA" id="ARBA00022840"/>
    </source>
</evidence>
<feature type="compositionally biased region" description="Gly residues" evidence="11">
    <location>
        <begin position="752"/>
        <end position="761"/>
    </location>
</feature>
<evidence type="ECO:0000256" key="8">
    <source>
        <dbReference type="ARBA" id="ARBA00038437"/>
    </source>
</evidence>
<dbReference type="EC" id="3.6.4.13" evidence="1"/>
<evidence type="ECO:0000313" key="15">
    <source>
        <dbReference type="EMBL" id="QQM68174.1"/>
    </source>
</evidence>
<feature type="compositionally biased region" description="Basic and acidic residues" evidence="11">
    <location>
        <begin position="813"/>
        <end position="841"/>
    </location>
</feature>
<dbReference type="SUPFAM" id="SSF52540">
    <property type="entry name" value="P-loop containing nucleoside triphosphate hydrolases"/>
    <property type="match status" value="1"/>
</dbReference>
<dbReference type="Gene3D" id="3.40.50.300">
    <property type="entry name" value="P-loop containing nucleotide triphosphate hydrolases"/>
    <property type="match status" value="2"/>
</dbReference>
<proteinExistence type="inferred from homology"/>
<keyword evidence="7" id="KW-0346">Stress response</keyword>
<feature type="compositionally biased region" description="Gly residues" evidence="11">
    <location>
        <begin position="842"/>
        <end position="851"/>
    </location>
</feature>
<dbReference type="Pfam" id="PF03880">
    <property type="entry name" value="DbpA"/>
    <property type="match status" value="1"/>
</dbReference>
<feature type="compositionally biased region" description="Acidic residues" evidence="11">
    <location>
        <begin position="59"/>
        <end position="97"/>
    </location>
</feature>
<evidence type="ECO:0000256" key="11">
    <source>
        <dbReference type="SAM" id="MobiDB-lite"/>
    </source>
</evidence>
<reference evidence="15 16" key="1">
    <citation type="submission" date="2020-12" db="EMBL/GenBank/DDBJ databases">
        <authorList>
            <person name="Zhou J."/>
        </authorList>
    </citation>
    <scope>NUCLEOTIDE SEQUENCE [LARGE SCALE GENOMIC DNA]</scope>
    <source>
        <strain evidence="15 16">CCUG 61299</strain>
    </source>
</reference>
<dbReference type="GO" id="GO:0005524">
    <property type="term" value="F:ATP binding"/>
    <property type="evidence" value="ECO:0007669"/>
    <property type="project" value="UniProtKB-KW"/>
</dbReference>
<dbReference type="InterPro" id="IPR057325">
    <property type="entry name" value="DeaD_dimer"/>
</dbReference>
<protein>
    <recommendedName>
        <fullName evidence="1">RNA helicase</fullName>
        <ecNumber evidence="1">3.6.4.13</ecNumber>
    </recommendedName>
</protein>
<evidence type="ECO:0000259" key="12">
    <source>
        <dbReference type="PROSITE" id="PS51192"/>
    </source>
</evidence>
<evidence type="ECO:0000313" key="16">
    <source>
        <dbReference type="Proteomes" id="UP000595895"/>
    </source>
</evidence>
<keyword evidence="5 15" id="KW-0347">Helicase</keyword>
<dbReference type="GO" id="GO:0016787">
    <property type="term" value="F:hydrolase activity"/>
    <property type="evidence" value="ECO:0007669"/>
    <property type="project" value="UniProtKB-KW"/>
</dbReference>
<feature type="domain" description="Helicase ATP-binding" evidence="12">
    <location>
        <begin position="151"/>
        <end position="322"/>
    </location>
</feature>
<dbReference type="PROSITE" id="PS51194">
    <property type="entry name" value="HELICASE_CTER"/>
    <property type="match status" value="1"/>
</dbReference>
<dbReference type="InterPro" id="IPR014001">
    <property type="entry name" value="Helicase_ATP-bd"/>
</dbReference>
<evidence type="ECO:0000256" key="2">
    <source>
        <dbReference type="ARBA" id="ARBA00022490"/>
    </source>
</evidence>
<dbReference type="SMART" id="SM00487">
    <property type="entry name" value="DEXDc"/>
    <property type="match status" value="1"/>
</dbReference>
<feature type="compositionally biased region" description="Polar residues" evidence="11">
    <location>
        <begin position="38"/>
        <end position="48"/>
    </location>
</feature>
<dbReference type="InterPro" id="IPR014014">
    <property type="entry name" value="RNA_helicase_DEAD_Q_motif"/>
</dbReference>
<evidence type="ECO:0000256" key="1">
    <source>
        <dbReference type="ARBA" id="ARBA00012552"/>
    </source>
</evidence>
<feature type="region of interest" description="Disordered" evidence="11">
    <location>
        <begin position="547"/>
        <end position="609"/>
    </location>
</feature>
<dbReference type="EMBL" id="CP066802">
    <property type="protein sequence ID" value="QQM68174.1"/>
    <property type="molecule type" value="Genomic_DNA"/>
</dbReference>
<dbReference type="FunFam" id="3.40.50.300:FF:000108">
    <property type="entry name" value="ATP-dependent RNA helicase RhlE"/>
    <property type="match status" value="1"/>
</dbReference>
<dbReference type="PROSITE" id="PS00039">
    <property type="entry name" value="DEAD_ATP_HELICASE"/>
    <property type="match status" value="1"/>
</dbReference>
<dbReference type="RefSeq" id="WP_200277749.1">
    <property type="nucleotide sequence ID" value="NZ_CP066802.1"/>
</dbReference>
<evidence type="ECO:0000256" key="9">
    <source>
        <dbReference type="ARBA" id="ARBA00047984"/>
    </source>
</evidence>
<dbReference type="Gene3D" id="3.30.70.330">
    <property type="match status" value="1"/>
</dbReference>
<dbReference type="CDD" id="cd18787">
    <property type="entry name" value="SF2_C_DEAD"/>
    <property type="match status" value="1"/>
</dbReference>
<dbReference type="GO" id="GO:0033592">
    <property type="term" value="F:RNA strand annealing activity"/>
    <property type="evidence" value="ECO:0007669"/>
    <property type="project" value="TreeGrafter"/>
</dbReference>
<accession>A0A7T7S361</accession>
<comment type="similarity">
    <text evidence="8">Belongs to the DEAD box helicase family.</text>
</comment>
<dbReference type="PANTHER" id="PTHR47963:SF8">
    <property type="entry name" value="ATP-DEPENDENT RNA HELICASE DEAD"/>
    <property type="match status" value="1"/>
</dbReference>
<dbReference type="InterPro" id="IPR012677">
    <property type="entry name" value="Nucleotide-bd_a/b_plait_sf"/>
</dbReference>
<dbReference type="GO" id="GO:0009409">
    <property type="term" value="P:response to cold"/>
    <property type="evidence" value="ECO:0007669"/>
    <property type="project" value="TreeGrafter"/>
</dbReference>
<organism evidence="15 16">
    <name type="scientific">Actinomyces weissii</name>
    <dbReference type="NCBI Taxonomy" id="675090"/>
    <lineage>
        <taxon>Bacteria</taxon>
        <taxon>Bacillati</taxon>
        <taxon>Actinomycetota</taxon>
        <taxon>Actinomycetes</taxon>
        <taxon>Actinomycetales</taxon>
        <taxon>Actinomycetaceae</taxon>
        <taxon>Actinomyces</taxon>
    </lineage>
</organism>
<dbReference type="InterPro" id="IPR044742">
    <property type="entry name" value="DEAD/DEAH_RhlB"/>
</dbReference>
<dbReference type="InterPro" id="IPR011545">
    <property type="entry name" value="DEAD/DEAH_box_helicase_dom"/>
</dbReference>
<evidence type="ECO:0000259" key="14">
    <source>
        <dbReference type="PROSITE" id="PS51195"/>
    </source>
</evidence>
<dbReference type="PROSITE" id="PS51192">
    <property type="entry name" value="HELICASE_ATP_BIND_1"/>
    <property type="match status" value="1"/>
</dbReference>
<feature type="compositionally biased region" description="Basic and acidic residues" evidence="11">
    <location>
        <begin position="762"/>
        <end position="805"/>
    </location>
</feature>
<dbReference type="GO" id="GO:0005840">
    <property type="term" value="C:ribosome"/>
    <property type="evidence" value="ECO:0007669"/>
    <property type="project" value="TreeGrafter"/>
</dbReference>
<keyword evidence="2" id="KW-0963">Cytoplasm</keyword>
<evidence type="ECO:0000256" key="7">
    <source>
        <dbReference type="ARBA" id="ARBA00023016"/>
    </source>
</evidence>
<name>A0A7T7S361_9ACTO</name>
<feature type="domain" description="DEAD-box RNA helicase Q" evidence="14">
    <location>
        <begin position="120"/>
        <end position="148"/>
    </location>
</feature>
<dbReference type="GO" id="GO:0003724">
    <property type="term" value="F:RNA helicase activity"/>
    <property type="evidence" value="ECO:0007669"/>
    <property type="project" value="UniProtKB-EC"/>
</dbReference>
<feature type="short sequence motif" description="Q motif" evidence="10">
    <location>
        <begin position="120"/>
        <end position="148"/>
    </location>
</feature>